<evidence type="ECO:0000313" key="3">
    <source>
        <dbReference type="Proteomes" id="UP001179952"/>
    </source>
</evidence>
<dbReference type="Proteomes" id="UP001179952">
    <property type="component" value="Unassembled WGS sequence"/>
</dbReference>
<dbReference type="InterPro" id="IPR040256">
    <property type="entry name" value="At4g02000-like"/>
</dbReference>
<proteinExistence type="predicted"/>
<dbReference type="EMBL" id="JAUJYN010000002">
    <property type="protein sequence ID" value="KAK1277391.1"/>
    <property type="molecule type" value="Genomic_DNA"/>
</dbReference>
<protein>
    <recommendedName>
        <fullName evidence="1">DUF4283 domain-containing protein</fullName>
    </recommendedName>
</protein>
<comment type="caution">
    <text evidence="2">The sequence shown here is derived from an EMBL/GenBank/DDBJ whole genome shotgun (WGS) entry which is preliminary data.</text>
</comment>
<dbReference type="Pfam" id="PF14111">
    <property type="entry name" value="DUF4283"/>
    <property type="match status" value="1"/>
</dbReference>
<accession>A0AAV9BL47</accession>
<keyword evidence="3" id="KW-1185">Reference proteome</keyword>
<evidence type="ECO:0000313" key="2">
    <source>
        <dbReference type="EMBL" id="KAK1277391.1"/>
    </source>
</evidence>
<dbReference type="InterPro" id="IPR025558">
    <property type="entry name" value="DUF4283"/>
</dbReference>
<dbReference type="PANTHER" id="PTHR31286">
    <property type="entry name" value="GLYCINE-RICH CELL WALL STRUCTURAL PROTEIN 1.8-LIKE"/>
    <property type="match status" value="1"/>
</dbReference>
<reference evidence="2" key="2">
    <citation type="submission" date="2023-06" db="EMBL/GenBank/DDBJ databases">
        <authorList>
            <person name="Ma L."/>
            <person name="Liu K.-W."/>
            <person name="Li Z."/>
            <person name="Hsiao Y.-Y."/>
            <person name="Qi Y."/>
            <person name="Fu T."/>
            <person name="Tang G."/>
            <person name="Zhang D."/>
            <person name="Sun W.-H."/>
            <person name="Liu D.-K."/>
            <person name="Li Y."/>
            <person name="Chen G.-Z."/>
            <person name="Liu X.-D."/>
            <person name="Liao X.-Y."/>
            <person name="Jiang Y.-T."/>
            <person name="Yu X."/>
            <person name="Hao Y."/>
            <person name="Huang J."/>
            <person name="Zhao X.-W."/>
            <person name="Ke S."/>
            <person name="Chen Y.-Y."/>
            <person name="Wu W.-L."/>
            <person name="Hsu J.-L."/>
            <person name="Lin Y.-F."/>
            <person name="Huang M.-D."/>
            <person name="Li C.-Y."/>
            <person name="Huang L."/>
            <person name="Wang Z.-W."/>
            <person name="Zhao X."/>
            <person name="Zhong W.-Y."/>
            <person name="Peng D.-H."/>
            <person name="Ahmad S."/>
            <person name="Lan S."/>
            <person name="Zhang J.-S."/>
            <person name="Tsai W.-C."/>
            <person name="Van De Peer Y."/>
            <person name="Liu Z.-J."/>
        </authorList>
    </citation>
    <scope>NUCLEOTIDE SEQUENCE</scope>
    <source>
        <strain evidence="2">SCP</strain>
        <tissue evidence="2">Leaves</tissue>
    </source>
</reference>
<reference evidence="2" key="1">
    <citation type="journal article" date="2023" name="Nat. Commun.">
        <title>Diploid and tetraploid genomes of Acorus and the evolution of monocots.</title>
        <authorList>
            <person name="Ma L."/>
            <person name="Liu K.W."/>
            <person name="Li Z."/>
            <person name="Hsiao Y.Y."/>
            <person name="Qi Y."/>
            <person name="Fu T."/>
            <person name="Tang G.D."/>
            <person name="Zhang D."/>
            <person name="Sun W.H."/>
            <person name="Liu D.K."/>
            <person name="Li Y."/>
            <person name="Chen G.Z."/>
            <person name="Liu X.D."/>
            <person name="Liao X.Y."/>
            <person name="Jiang Y.T."/>
            <person name="Yu X."/>
            <person name="Hao Y."/>
            <person name="Huang J."/>
            <person name="Zhao X.W."/>
            <person name="Ke S."/>
            <person name="Chen Y.Y."/>
            <person name="Wu W.L."/>
            <person name="Hsu J.L."/>
            <person name="Lin Y.F."/>
            <person name="Huang M.D."/>
            <person name="Li C.Y."/>
            <person name="Huang L."/>
            <person name="Wang Z.W."/>
            <person name="Zhao X."/>
            <person name="Zhong W.Y."/>
            <person name="Peng D.H."/>
            <person name="Ahmad S."/>
            <person name="Lan S."/>
            <person name="Zhang J.S."/>
            <person name="Tsai W.C."/>
            <person name="Van de Peer Y."/>
            <person name="Liu Z.J."/>
        </authorList>
    </citation>
    <scope>NUCLEOTIDE SEQUENCE</scope>
    <source>
        <strain evidence="2">SCP</strain>
    </source>
</reference>
<name>A0AAV9BL47_ACOGR</name>
<dbReference type="AlphaFoldDB" id="A0AAV9BL47"/>
<dbReference type="PANTHER" id="PTHR31286:SF180">
    <property type="entry name" value="OS10G0362600 PROTEIN"/>
    <property type="match status" value="1"/>
</dbReference>
<evidence type="ECO:0000259" key="1">
    <source>
        <dbReference type="Pfam" id="PF14111"/>
    </source>
</evidence>
<feature type="domain" description="DUF4283" evidence="1">
    <location>
        <begin position="26"/>
        <end position="89"/>
    </location>
</feature>
<organism evidence="2 3">
    <name type="scientific">Acorus gramineus</name>
    <name type="common">Dwarf sweet flag</name>
    <dbReference type="NCBI Taxonomy" id="55184"/>
    <lineage>
        <taxon>Eukaryota</taxon>
        <taxon>Viridiplantae</taxon>
        <taxon>Streptophyta</taxon>
        <taxon>Embryophyta</taxon>
        <taxon>Tracheophyta</taxon>
        <taxon>Spermatophyta</taxon>
        <taxon>Magnoliopsida</taxon>
        <taxon>Liliopsida</taxon>
        <taxon>Acoraceae</taxon>
        <taxon>Acorus</taxon>
    </lineage>
</organism>
<gene>
    <name evidence="2" type="ORF">QJS04_geneDACA020399</name>
</gene>
<sequence>MTYTKPIKEGTQTVVEVSEDDYTSAMSQWGKALVGYVIGSTPVYTPFLQFLNRLWKPRGEIKLMLKGNGFFVVNFDNEEDLHVVLEGGP</sequence>